<dbReference type="EMBL" id="WMLB01000034">
    <property type="protein sequence ID" value="MTH69735.1"/>
    <property type="molecule type" value="Genomic_DNA"/>
</dbReference>
<organism evidence="1 2">
    <name type="scientific">Agromyces bracchium</name>
    <dbReference type="NCBI Taxonomy" id="88376"/>
    <lineage>
        <taxon>Bacteria</taxon>
        <taxon>Bacillati</taxon>
        <taxon>Actinomycetota</taxon>
        <taxon>Actinomycetes</taxon>
        <taxon>Micrococcales</taxon>
        <taxon>Microbacteriaceae</taxon>
        <taxon>Agromyces</taxon>
    </lineage>
</organism>
<proteinExistence type="predicted"/>
<gene>
    <name evidence="1" type="ORF">GJ743_15300</name>
</gene>
<dbReference type="RefSeq" id="WP_155052784.1">
    <property type="nucleotide sequence ID" value="NZ_BAAAIB010000004.1"/>
</dbReference>
<reference evidence="1 2" key="1">
    <citation type="submission" date="2019-11" db="EMBL/GenBank/DDBJ databases">
        <title>Agromyces kandeliae sp. nov., isolated from mangrove soil.</title>
        <authorList>
            <person name="Wang R."/>
        </authorList>
    </citation>
    <scope>NUCLEOTIDE SEQUENCE [LARGE SCALE GENOMIC DNA]</scope>
    <source>
        <strain evidence="1 2">JCM 11433</strain>
    </source>
</reference>
<name>A0A6I3M939_9MICO</name>
<evidence type="ECO:0000313" key="1">
    <source>
        <dbReference type="EMBL" id="MTH69735.1"/>
    </source>
</evidence>
<protein>
    <submittedName>
        <fullName evidence="1">Uncharacterized protein</fullName>
    </submittedName>
</protein>
<dbReference type="Proteomes" id="UP000433071">
    <property type="component" value="Unassembled WGS sequence"/>
</dbReference>
<sequence>MRFEISYDERVWAIMPEPDAAADGLWVAEQRMRFADGPFGAHVDALEGAAREALGRRRTGGITSLFFRPESVPATGVLHVGLVERQVDEREGALAWLPPGTTPRIDPAVATFATEVVPRGHRVAYVSDRDAADGAPLAGLVYGLPLDGLTGYVFAEEAHSDVIGLMQAHADAIVGSLRLVA</sequence>
<dbReference type="OrthoDB" id="5006494at2"/>
<keyword evidence="2" id="KW-1185">Reference proteome</keyword>
<evidence type="ECO:0000313" key="2">
    <source>
        <dbReference type="Proteomes" id="UP000433071"/>
    </source>
</evidence>
<comment type="caution">
    <text evidence="1">The sequence shown here is derived from an EMBL/GenBank/DDBJ whole genome shotgun (WGS) entry which is preliminary data.</text>
</comment>
<accession>A0A6I3M939</accession>
<dbReference type="AlphaFoldDB" id="A0A6I3M939"/>